<evidence type="ECO:0000256" key="11">
    <source>
        <dbReference type="RuleBase" id="RU000587"/>
    </source>
</evidence>
<dbReference type="GO" id="GO:0008184">
    <property type="term" value="F:glycogen phosphorylase activity"/>
    <property type="evidence" value="ECO:0007669"/>
    <property type="project" value="InterPro"/>
</dbReference>
<dbReference type="InterPro" id="IPR035090">
    <property type="entry name" value="Pyridoxal_P_attach_site"/>
</dbReference>
<evidence type="ECO:0000256" key="2">
    <source>
        <dbReference type="ARBA" id="ARBA00001933"/>
    </source>
</evidence>
<name>A0A2X0WND4_9GAMM</name>
<dbReference type="SUPFAM" id="SSF53756">
    <property type="entry name" value="UDP-Glycosyltransferase/glycogen phosphorylase"/>
    <property type="match status" value="1"/>
</dbReference>
<evidence type="ECO:0000256" key="10">
    <source>
        <dbReference type="PIRSR" id="PIRSR000460-1"/>
    </source>
</evidence>
<dbReference type="AlphaFoldDB" id="A0A2X0WND4"/>
<dbReference type="Gene3D" id="3.40.50.2000">
    <property type="entry name" value="Glycogen Phosphorylase B"/>
    <property type="match status" value="2"/>
</dbReference>
<keyword evidence="5 11" id="KW-0328">Glycosyltransferase</keyword>
<gene>
    <name evidence="12" type="primary">malP</name>
    <name evidence="12" type="ORF">NCTC13093_00813</name>
</gene>
<dbReference type="PANTHER" id="PTHR11468:SF25">
    <property type="entry name" value="MALTODEXTRIN PHOSPHORYLASE"/>
    <property type="match status" value="1"/>
</dbReference>
<accession>A0A2X0WND4</accession>
<dbReference type="EC" id="2.4.1.1" evidence="11"/>
<dbReference type="OrthoDB" id="7229284at2"/>
<keyword evidence="6 11" id="KW-0808">Transferase</keyword>
<dbReference type="GO" id="GO:0005980">
    <property type="term" value="P:glycogen catabolic process"/>
    <property type="evidence" value="ECO:0007669"/>
    <property type="project" value="TreeGrafter"/>
</dbReference>
<evidence type="ECO:0000313" key="12">
    <source>
        <dbReference type="EMBL" id="SPT69437.1"/>
    </source>
</evidence>
<keyword evidence="7 10" id="KW-0663">Pyridoxal phosphate</keyword>
<protein>
    <recommendedName>
        <fullName evidence="11">Alpha-1,4 glucan phosphorylase</fullName>
        <ecNumber evidence="11">2.4.1.1</ecNumber>
    </recommendedName>
</protein>
<proteinExistence type="inferred from homology"/>
<dbReference type="PANTHER" id="PTHR11468">
    <property type="entry name" value="GLYCOGEN PHOSPHORYLASE"/>
    <property type="match status" value="1"/>
</dbReference>
<evidence type="ECO:0000256" key="4">
    <source>
        <dbReference type="ARBA" id="ARBA00022600"/>
    </source>
</evidence>
<dbReference type="Proteomes" id="UP000250086">
    <property type="component" value="Unassembled WGS sequence"/>
</dbReference>
<keyword evidence="13" id="KW-1185">Reference proteome</keyword>
<evidence type="ECO:0000256" key="5">
    <source>
        <dbReference type="ARBA" id="ARBA00022676"/>
    </source>
</evidence>
<evidence type="ECO:0000256" key="3">
    <source>
        <dbReference type="ARBA" id="ARBA00006047"/>
    </source>
</evidence>
<evidence type="ECO:0000256" key="8">
    <source>
        <dbReference type="ARBA" id="ARBA00023277"/>
    </source>
</evidence>
<keyword evidence="8 11" id="KW-0119">Carbohydrate metabolism</keyword>
<evidence type="ECO:0000256" key="1">
    <source>
        <dbReference type="ARBA" id="ARBA00001275"/>
    </source>
</evidence>
<evidence type="ECO:0000256" key="9">
    <source>
        <dbReference type="ARBA" id="ARBA00025174"/>
    </source>
</evidence>
<evidence type="ECO:0000313" key="13">
    <source>
        <dbReference type="Proteomes" id="UP000250086"/>
    </source>
</evidence>
<comment type="function">
    <text evidence="9">Phosphorylase is an important allosteric enzyme in carbohydrate metabolism. Enzymes from different sources differ in their regulatory mechanisms and in their natural substrates. However, all known phosphorylases share catalytic and structural properties.</text>
</comment>
<dbReference type="EMBL" id="UAPV01000001">
    <property type="protein sequence ID" value="SPT69437.1"/>
    <property type="molecule type" value="Genomic_DNA"/>
</dbReference>
<dbReference type="NCBIfam" id="TIGR02093">
    <property type="entry name" value="P_ylase"/>
    <property type="match status" value="1"/>
</dbReference>
<dbReference type="GO" id="GO:0030170">
    <property type="term" value="F:pyridoxal phosphate binding"/>
    <property type="evidence" value="ECO:0007669"/>
    <property type="project" value="InterPro"/>
</dbReference>
<evidence type="ECO:0000256" key="7">
    <source>
        <dbReference type="ARBA" id="ARBA00022898"/>
    </source>
</evidence>
<comment type="cofactor">
    <cofactor evidence="2 11">
        <name>pyridoxal 5'-phosphate</name>
        <dbReference type="ChEBI" id="CHEBI:597326"/>
    </cofactor>
</comment>
<dbReference type="InterPro" id="IPR000811">
    <property type="entry name" value="Glyco_trans_35"/>
</dbReference>
<reference evidence="12 13" key="1">
    <citation type="submission" date="2018-06" db="EMBL/GenBank/DDBJ databases">
        <authorList>
            <consortium name="Pathogen Informatics"/>
            <person name="Doyle S."/>
        </authorList>
    </citation>
    <scope>NUCLEOTIDE SEQUENCE [LARGE SCALE GENOMIC DNA]</scope>
    <source>
        <strain evidence="12 13">NCTC13093</strain>
    </source>
</reference>
<dbReference type="FunFam" id="3.40.50.2000:FF:000149">
    <property type="entry name" value="Glycogen phosphorylase, muscle form"/>
    <property type="match status" value="1"/>
</dbReference>
<dbReference type="InterPro" id="IPR011833">
    <property type="entry name" value="Glycg_phsphrylas"/>
</dbReference>
<dbReference type="GO" id="GO:0005737">
    <property type="term" value="C:cytoplasm"/>
    <property type="evidence" value="ECO:0007669"/>
    <property type="project" value="TreeGrafter"/>
</dbReference>
<dbReference type="PIRSF" id="PIRSF000460">
    <property type="entry name" value="Pprylas_GlgP"/>
    <property type="match status" value="1"/>
</dbReference>
<dbReference type="PROSITE" id="PS00102">
    <property type="entry name" value="PHOSPHORYLASE"/>
    <property type="match status" value="1"/>
</dbReference>
<organism evidence="12 13">
    <name type="scientific">Anaerobiospirillum thomasii</name>
    <dbReference type="NCBI Taxonomy" id="179995"/>
    <lineage>
        <taxon>Bacteria</taxon>
        <taxon>Pseudomonadati</taxon>
        <taxon>Pseudomonadota</taxon>
        <taxon>Gammaproteobacteria</taxon>
        <taxon>Aeromonadales</taxon>
        <taxon>Succinivibrionaceae</taxon>
        <taxon>Anaerobiospirillum</taxon>
    </lineage>
</organism>
<comment type="catalytic activity">
    <reaction evidence="1 11">
        <text>[(1-&gt;4)-alpha-D-glucosyl](n) + phosphate = [(1-&gt;4)-alpha-D-glucosyl](n-1) + alpha-D-glucose 1-phosphate</text>
        <dbReference type="Rhea" id="RHEA:41732"/>
        <dbReference type="Rhea" id="RHEA-COMP:9584"/>
        <dbReference type="Rhea" id="RHEA-COMP:9586"/>
        <dbReference type="ChEBI" id="CHEBI:15444"/>
        <dbReference type="ChEBI" id="CHEBI:43474"/>
        <dbReference type="ChEBI" id="CHEBI:58601"/>
        <dbReference type="EC" id="2.4.1.1"/>
    </reaction>
</comment>
<feature type="modified residue" description="N6-(pyridoxal phosphate)lysine" evidence="10">
    <location>
        <position position="705"/>
    </location>
</feature>
<comment type="similarity">
    <text evidence="3 11">Belongs to the glycogen phosphorylase family.</text>
</comment>
<comment type="function">
    <text evidence="11">Allosteric enzyme that catalyzes the rate-limiting step in glycogen catabolism, the phosphorolytic cleavage of glycogen to produce glucose-1-phosphate, and plays a central role in maintaining cellular and organismal glucose homeostasis.</text>
</comment>
<sequence>MATNNSAKFRKHTASKNVSTGANTVKTAVVKEEVKTQDSASFASGITMSVEELKDRIVHHLHTSIGTSTQKASKLAWWQAVVATINEFIFERLTQTQYTNAQKDSRAVHYLSAEFLMGRLTVNNLCNLDLYERIKDALAALGKDINEICDEEPDMALGNGGLGRLAACFIDSLATLNYPSVGYGIHYENGLFRQEIREGRQVERPDSWREYGCPWEVCRPESVQNVPIGGYVEEQQAPDGAMRKVWHPAHVIKGVPWDIPVVGFRGSSITVLRLWESRATESFNWDVFNAGGYVDAQEEKASAEAISKVLYPNDSTEAGKMLRLTQQYFFCACSLRDILRRYNRAHHHDYGKFAAKNIVQLNDTHPVVAIPELMRLLVDEEGVSWDVAWSIVQQCFAYTNHTLLPEALEKWPVYLFERLLPRHLEIIYEINYRFLNGEVEARWPGRDDIKAKLSIIEEGPCRQIRMAHLAVITSSRVNGVAAIHSKLVKENLFPEFAQLWPNKFCNVTNGVTPRRWLLACNKGLAELYNEVSGKDWPLKLELCRKMADYADDEAFQKRFMQVKLANKEALATKIKQLTSIDVNPRSMFDVQVKRLHEYKRQHLNLLYILYLYRQLLANPQLKIVPQTFIFGAKAAPAYSLAKDIIYAINAVGERINNDHRIANQIKVVFLPNYRVSLAEVIIPAADISEQISTAGYEASGTSNMKFSMNGALTLGTMDGANIEIVEEAGVENNFIFGLSVQEVQDLKSRGYNSWDYYNSNPDLKAVLDWLDTDYFTPNNPGALSSIKRSLLDGGDPFLVLADFASYVQAHERAQELYKDQKAWARAAIINSATMGKFSSDRSIQDYVNNVWNIKSIDVITGVK</sequence>
<evidence type="ECO:0000256" key="6">
    <source>
        <dbReference type="ARBA" id="ARBA00022679"/>
    </source>
</evidence>
<dbReference type="FunFam" id="3.40.50.2000:FF:000005">
    <property type="entry name" value="Alpha-1,4 glucan phosphorylase"/>
    <property type="match status" value="1"/>
</dbReference>
<dbReference type="CDD" id="cd04300">
    <property type="entry name" value="GT35_Glycogen_Phosphorylase"/>
    <property type="match status" value="1"/>
</dbReference>
<dbReference type="Pfam" id="PF00343">
    <property type="entry name" value="Phosphorylase"/>
    <property type="match status" value="1"/>
</dbReference>
<keyword evidence="4" id="KW-0321">Glycogen metabolism</keyword>